<sequence length="215" mass="24394">MDYPLYNQQAEKVGKVILPDSVFSVPMNKDLLYQVVTSQMGNKRQVTAHTKDRGEVRGGGKKPWRQKGTGRARHGSIRSPIWKGGGVTFGPRNERIFKKKINKKMARKALFVILSSKVKDKELTIIDSVKLENWKTKEMARIINKISELFPVKHGSMLLVTPNKLDETVERVVRNIPKVDVMEAKNLNALDVAARKNLLIMKDAVEVISKTFNKE</sequence>
<dbReference type="GO" id="GO:0005840">
    <property type="term" value="C:ribosome"/>
    <property type="evidence" value="ECO:0007669"/>
    <property type="project" value="UniProtKB-KW"/>
</dbReference>
<dbReference type="Pfam" id="PF00573">
    <property type="entry name" value="Ribosomal_L4"/>
    <property type="match status" value="1"/>
</dbReference>
<dbReference type="Gene3D" id="3.40.1370.10">
    <property type="match status" value="1"/>
</dbReference>
<evidence type="ECO:0000313" key="7">
    <source>
        <dbReference type="EMBL" id="OGM97300.1"/>
    </source>
</evidence>
<keyword evidence="5" id="KW-0694">RNA-binding</keyword>
<dbReference type="PANTHER" id="PTHR10746">
    <property type="entry name" value="50S RIBOSOMAL PROTEIN L4"/>
    <property type="match status" value="1"/>
</dbReference>
<comment type="caution">
    <text evidence="7">The sequence shown here is derived from an EMBL/GenBank/DDBJ whole genome shotgun (WGS) entry which is preliminary data.</text>
</comment>
<dbReference type="Proteomes" id="UP000177594">
    <property type="component" value="Unassembled WGS sequence"/>
</dbReference>
<evidence type="ECO:0000256" key="6">
    <source>
        <dbReference type="SAM" id="MobiDB-lite"/>
    </source>
</evidence>
<evidence type="ECO:0000313" key="8">
    <source>
        <dbReference type="Proteomes" id="UP000177594"/>
    </source>
</evidence>
<feature type="compositionally biased region" description="Basic residues" evidence="6">
    <location>
        <begin position="59"/>
        <end position="76"/>
    </location>
</feature>
<dbReference type="EMBL" id="MGIZ01000055">
    <property type="protein sequence ID" value="OGM97300.1"/>
    <property type="molecule type" value="Genomic_DNA"/>
</dbReference>
<dbReference type="GO" id="GO:0006412">
    <property type="term" value="P:translation"/>
    <property type="evidence" value="ECO:0007669"/>
    <property type="project" value="UniProtKB-UniRule"/>
</dbReference>
<dbReference type="GO" id="GO:1990904">
    <property type="term" value="C:ribonucleoprotein complex"/>
    <property type="evidence" value="ECO:0007669"/>
    <property type="project" value="UniProtKB-KW"/>
</dbReference>
<comment type="function">
    <text evidence="5">Forms part of the polypeptide exit tunnel.</text>
</comment>
<dbReference type="InterPro" id="IPR002136">
    <property type="entry name" value="Ribosomal_uL4"/>
</dbReference>
<keyword evidence="3 5" id="KW-0687">Ribonucleoprotein</keyword>
<reference evidence="7 8" key="1">
    <citation type="journal article" date="2016" name="Nat. Commun.">
        <title>Thousands of microbial genomes shed light on interconnected biogeochemical processes in an aquifer system.</title>
        <authorList>
            <person name="Anantharaman K."/>
            <person name="Brown C.T."/>
            <person name="Hug L.A."/>
            <person name="Sharon I."/>
            <person name="Castelle C.J."/>
            <person name="Probst A.J."/>
            <person name="Thomas B.C."/>
            <person name="Singh A."/>
            <person name="Wilkins M.J."/>
            <person name="Karaoz U."/>
            <person name="Brodie E.L."/>
            <person name="Williams K.H."/>
            <person name="Hubbard S.S."/>
            <person name="Banfield J.F."/>
        </authorList>
    </citation>
    <scope>NUCLEOTIDE SEQUENCE [LARGE SCALE GENOMIC DNA]</scope>
</reference>
<protein>
    <recommendedName>
        <fullName evidence="4 5">Large ribosomal subunit protein uL4</fullName>
    </recommendedName>
</protein>
<dbReference type="InterPro" id="IPR023574">
    <property type="entry name" value="Ribosomal_uL4_dom_sf"/>
</dbReference>
<evidence type="ECO:0000256" key="1">
    <source>
        <dbReference type="ARBA" id="ARBA00010528"/>
    </source>
</evidence>
<evidence type="ECO:0000256" key="5">
    <source>
        <dbReference type="HAMAP-Rule" id="MF_01328"/>
    </source>
</evidence>
<keyword evidence="2 5" id="KW-0689">Ribosomal protein</keyword>
<comment type="subunit">
    <text evidence="5">Part of the 50S ribosomal subunit.</text>
</comment>
<proteinExistence type="inferred from homology"/>
<comment type="similarity">
    <text evidence="1 5">Belongs to the universal ribosomal protein uL4 family.</text>
</comment>
<accession>A0A1F8E983</accession>
<comment type="function">
    <text evidence="5">One of the primary rRNA binding proteins, this protein initially binds near the 5'-end of the 23S rRNA. It is important during the early stages of 50S assembly. It makes multiple contacts with different domains of the 23S rRNA in the assembled 50S subunit and ribosome.</text>
</comment>
<evidence type="ECO:0000256" key="3">
    <source>
        <dbReference type="ARBA" id="ARBA00023274"/>
    </source>
</evidence>
<feature type="region of interest" description="Disordered" evidence="6">
    <location>
        <begin position="43"/>
        <end position="77"/>
    </location>
</feature>
<dbReference type="GO" id="GO:0003735">
    <property type="term" value="F:structural constituent of ribosome"/>
    <property type="evidence" value="ECO:0007669"/>
    <property type="project" value="InterPro"/>
</dbReference>
<keyword evidence="5" id="KW-0699">rRNA-binding</keyword>
<dbReference type="HAMAP" id="MF_01328_B">
    <property type="entry name" value="Ribosomal_uL4_B"/>
    <property type="match status" value="1"/>
</dbReference>
<dbReference type="SUPFAM" id="SSF52166">
    <property type="entry name" value="Ribosomal protein L4"/>
    <property type="match status" value="1"/>
</dbReference>
<dbReference type="InterPro" id="IPR013005">
    <property type="entry name" value="Ribosomal_uL4-like"/>
</dbReference>
<organism evidence="7 8">
    <name type="scientific">Candidatus Yanofskybacteria bacterium RIFCSPHIGHO2_01_FULL_39_8b</name>
    <dbReference type="NCBI Taxonomy" id="1802659"/>
    <lineage>
        <taxon>Bacteria</taxon>
        <taxon>Candidatus Yanofskyibacteriota</taxon>
    </lineage>
</organism>
<evidence type="ECO:0000256" key="2">
    <source>
        <dbReference type="ARBA" id="ARBA00022980"/>
    </source>
</evidence>
<dbReference type="GO" id="GO:0019843">
    <property type="term" value="F:rRNA binding"/>
    <property type="evidence" value="ECO:0007669"/>
    <property type="project" value="UniProtKB-UniRule"/>
</dbReference>
<evidence type="ECO:0000256" key="4">
    <source>
        <dbReference type="ARBA" id="ARBA00035244"/>
    </source>
</evidence>
<dbReference type="NCBIfam" id="TIGR03953">
    <property type="entry name" value="rplD_bact"/>
    <property type="match status" value="1"/>
</dbReference>
<feature type="compositionally biased region" description="Basic and acidic residues" evidence="6">
    <location>
        <begin position="49"/>
        <end position="58"/>
    </location>
</feature>
<name>A0A1F8E983_9BACT</name>
<gene>
    <name evidence="5" type="primary">rplD</name>
    <name evidence="7" type="ORF">A2817_00835</name>
</gene>
<dbReference type="PANTHER" id="PTHR10746:SF6">
    <property type="entry name" value="LARGE RIBOSOMAL SUBUNIT PROTEIN UL4M"/>
    <property type="match status" value="1"/>
</dbReference>
<dbReference type="AlphaFoldDB" id="A0A1F8E983"/>